<reference evidence="1 2" key="1">
    <citation type="submission" date="2019-09" db="EMBL/GenBank/DDBJ databases">
        <authorList>
            <person name="Wang X."/>
        </authorList>
    </citation>
    <scope>NUCLEOTIDE SEQUENCE [LARGE SCALE GENOMIC DNA]</scope>
    <source>
        <strain evidence="1 2">CICC 11023</strain>
    </source>
</reference>
<dbReference type="Proteomes" id="UP000323876">
    <property type="component" value="Unassembled WGS sequence"/>
</dbReference>
<proteinExistence type="predicted"/>
<protein>
    <submittedName>
        <fullName evidence="1">Uncharacterized protein</fullName>
    </submittedName>
</protein>
<evidence type="ECO:0000313" key="2">
    <source>
        <dbReference type="Proteomes" id="UP000323876"/>
    </source>
</evidence>
<dbReference type="AlphaFoldDB" id="A0A5N0EKJ5"/>
<sequence>MDVDRVDVVSLLDSLCVDHGFCLPPDERNRFCTSPPSDVDSFTDAVFVAEGMDPHGDKHLRALVRQKVIRAFPGQES</sequence>
<dbReference type="OrthoDB" id="3401424at2"/>
<dbReference type="RefSeq" id="WP_150402710.1">
    <property type="nucleotide sequence ID" value="NZ_VXLC01000004.1"/>
</dbReference>
<dbReference type="EMBL" id="VXLC01000004">
    <property type="protein sequence ID" value="KAA8888545.1"/>
    <property type="molecule type" value="Genomic_DNA"/>
</dbReference>
<comment type="caution">
    <text evidence="1">The sequence shown here is derived from an EMBL/GenBank/DDBJ whole genome shotgun (WGS) entry which is preliminary data.</text>
</comment>
<keyword evidence="2" id="KW-1185">Reference proteome</keyword>
<organism evidence="1 2">
    <name type="scientific">Nocardia colli</name>
    <dbReference type="NCBI Taxonomy" id="2545717"/>
    <lineage>
        <taxon>Bacteria</taxon>
        <taxon>Bacillati</taxon>
        <taxon>Actinomycetota</taxon>
        <taxon>Actinomycetes</taxon>
        <taxon>Mycobacteriales</taxon>
        <taxon>Nocardiaceae</taxon>
        <taxon>Nocardia</taxon>
    </lineage>
</organism>
<evidence type="ECO:0000313" key="1">
    <source>
        <dbReference type="EMBL" id="KAA8888545.1"/>
    </source>
</evidence>
<name>A0A5N0EKJ5_9NOCA</name>
<gene>
    <name evidence="1" type="ORF">F3087_16230</name>
</gene>
<accession>A0A5N0EKJ5</accession>